<sequence>MHHQAVRLVQALDDCILERSIQSGNIDLLLIGIIAGPEEVSGHPVYGQPGDGPWVLHLPSQQGGSHGPIQFCNLYLVQIALNPVDVSCYPVHSQALWGGQSILDHHFKTGQG</sequence>
<dbReference type="EMBL" id="SRLO01000039">
    <property type="protein sequence ID" value="TNN82492.1"/>
    <property type="molecule type" value="Genomic_DNA"/>
</dbReference>
<accession>A0A4Z2IYW7</accession>
<keyword evidence="2" id="KW-1185">Reference proteome</keyword>
<name>A0A4Z2IYW7_9TELE</name>
<organism evidence="1 2">
    <name type="scientific">Liparis tanakae</name>
    <name type="common">Tanaka's snailfish</name>
    <dbReference type="NCBI Taxonomy" id="230148"/>
    <lineage>
        <taxon>Eukaryota</taxon>
        <taxon>Metazoa</taxon>
        <taxon>Chordata</taxon>
        <taxon>Craniata</taxon>
        <taxon>Vertebrata</taxon>
        <taxon>Euteleostomi</taxon>
        <taxon>Actinopterygii</taxon>
        <taxon>Neopterygii</taxon>
        <taxon>Teleostei</taxon>
        <taxon>Neoteleostei</taxon>
        <taxon>Acanthomorphata</taxon>
        <taxon>Eupercaria</taxon>
        <taxon>Perciformes</taxon>
        <taxon>Cottioidei</taxon>
        <taxon>Cottales</taxon>
        <taxon>Liparidae</taxon>
        <taxon>Liparis</taxon>
    </lineage>
</organism>
<reference evidence="1 2" key="1">
    <citation type="submission" date="2019-03" db="EMBL/GenBank/DDBJ databases">
        <title>First draft genome of Liparis tanakae, snailfish: a comprehensive survey of snailfish specific genes.</title>
        <authorList>
            <person name="Kim W."/>
            <person name="Song I."/>
            <person name="Jeong J.-H."/>
            <person name="Kim D."/>
            <person name="Kim S."/>
            <person name="Ryu S."/>
            <person name="Song J.Y."/>
            <person name="Lee S.K."/>
        </authorList>
    </citation>
    <scope>NUCLEOTIDE SEQUENCE [LARGE SCALE GENOMIC DNA]</scope>
    <source>
        <tissue evidence="1">Muscle</tissue>
    </source>
</reference>
<comment type="caution">
    <text evidence="1">The sequence shown here is derived from an EMBL/GenBank/DDBJ whole genome shotgun (WGS) entry which is preliminary data.</text>
</comment>
<dbReference type="AlphaFoldDB" id="A0A4Z2IYW7"/>
<evidence type="ECO:0000313" key="2">
    <source>
        <dbReference type="Proteomes" id="UP000314294"/>
    </source>
</evidence>
<dbReference type="Proteomes" id="UP000314294">
    <property type="component" value="Unassembled WGS sequence"/>
</dbReference>
<proteinExistence type="predicted"/>
<evidence type="ECO:0000313" key="1">
    <source>
        <dbReference type="EMBL" id="TNN82492.1"/>
    </source>
</evidence>
<protein>
    <submittedName>
        <fullName evidence="1">Uncharacterized protein</fullName>
    </submittedName>
</protein>
<gene>
    <name evidence="1" type="ORF">EYF80_007327</name>
</gene>